<dbReference type="Proteomes" id="UP000694240">
    <property type="component" value="Chromosome 7"/>
</dbReference>
<sequence>MSTRFTRSDKEKWVAGSYQSARRRSPVRIPQCDTSALIEENKLTLIGRVTNPTVQKPKAVVAYMPQLWNLDSRVVGRDLGSECFQFRFDNESDLQSVLKRGPYHFKNWMLILQQWEPIISDTFPAFITFWGRVRVPVNGLGALEMSMPIRLPDGAVKTVELEYEKLEKHCFNCFELSHEKKDCPKPFVSRPLGINQLKATQRLESERRRHEERRDDRQLPKPASDGNRGNRVSRSRDLVTHAPAGRSPPRDVRYPSRPRDSRSYHSPVRSGFTDRMRQRSRSPRSRHYSSSRDQYLTGHSRDLQKNFVLNPSERNAPQCSRGRDSSRANSRLSPSRRSSPHHCARQQATSEAAPRSERSRYSRTPPPCPPRQPLVVPVVVEVGEGSNIPHSRRPALERISPRNGAPMSARSASRSNSERLQEVEIQYAADNSQDLLGDVQSVPVDPGSQRIHTSLRLGPVPAVPQGKAKAQPKKTKAKAAAPKPAGSRKTAKASPKRRVARSPLQGVSLRKRINTKPTASSRKKLCVEPQATVPSLPASQDHMEQGMGSSLTVRRLREIRLGIFPDILFLMETKNQDSKVLNIVDWMGYGNHFTVPPEGLSGGLALFWKKEVNLEILESSPNLIDVQIRLKHQLLFITFIYGLPQTENRAAFWDYVSLLGANRSDPWLLTGDFNDTLDNSEKKGGPVRCEGSFIPFRSFVAQNGLWDLKHSGNHFSWRGMRGDHFIKSRLDRALANCSWFELFPAGRCEYLRFEGSDHRPLITFLDDTRRQNKGLFRFDRSLRNNEEIRVLVDQAWKSHQEESVIAKINRCRSQIIQWSKEQNANSSRLIKSAQDSLERALSAASPDLPLINSYTATLEKLYKDEELFWRQRSRIQWLQSGDRNSAYFHAATRSRRALNNISVIEDEAGQEFYDEDQIANTISGYYQRIFTAGQRSTSSVVDEALNPKVTAEMNSHLTAIPSLLEIKEAVLSIHPDKAPGPDGFSAGFYHSFWDIIGIDVSNDIKKFFETSFLSQRQNETHIRLIPKVTSPRRVAEYRPIALCTVHYKIIAKILTKRLQPLLDTLISPSQSAFVPNRAISDNVLITHEILHYLRTSEAKVRCSMAVKTDMSKAYDRIEWAFLEAVLRRLGFHERWISWIMACVGSVSYSFLIKGTPKGQVIPSRGLRQGDPLSPYLFILCTEVLSGLCQRAQELGHLPAEKLQETEGDHNRYGEASGQVIKFDKSAITFSNKTPAASKSLVKSTLGIEREGGIGKYLGLPEHFGRRKKDIFTAMVDKIRQRSHSWTSNFLSAAGKQVLLKSVLAAMPLYAMSCFKLPLSLCKRIQSILTRFWWDSKPDKRKISWVAWDTLTLPKSEGGLGFREIEQFNDALLARISWKILQCPDSLLARVLIGKYCNDKPFLEVSAASSCSHGWRSLLAGRDVIKKGLGWTVGDGSSIKVWHDPWLSIKQPLQPVGPPTATNNGLKEKEGFSCLAPGKSGSYSTKTGYFLTKLHLKAPDSETFNWRLNIWNLTIPPKLKMFLWKIKRKALPVGGNLAIRGITCDLSCKRCGLEENELHFLLHCPYARRVWDQAPIHKKPRDDRITSTAHLLEASRLSQNLPPTGIFSTPLSAWILWFLWKSRNLLIFENRDISAEDSVSKAVCAAREWQDAQLCTYSPSRTRIKPLPPTEAISISLPLIEDPALLIPRTEALSLSLPPSEVICCFTDAAWNASSGSCGMGWIFKTQDNRVIHQGSASRLHTPSALAAEALAMKFALLAASRMEFTSINVFSDSQVLISLLNTETTTNELQGILHDITFVSRSFLSIKFSFVSRKCNHLADALAKSVLASTVVLSP</sequence>
<dbReference type="CDD" id="cd06222">
    <property type="entry name" value="RNase_H_like"/>
    <property type="match status" value="1"/>
</dbReference>
<keyword evidence="1" id="KW-0479">Metal-binding</keyword>
<dbReference type="PANTHER" id="PTHR33116">
    <property type="entry name" value="REVERSE TRANSCRIPTASE ZINC-BINDING DOMAIN-CONTAINING PROTEIN-RELATED-RELATED"/>
    <property type="match status" value="1"/>
</dbReference>
<proteinExistence type="predicted"/>
<dbReference type="InterPro" id="IPR025836">
    <property type="entry name" value="Zn_knuckle_CX2CX4HX4C"/>
</dbReference>
<dbReference type="GO" id="GO:0008270">
    <property type="term" value="F:zinc ion binding"/>
    <property type="evidence" value="ECO:0007669"/>
    <property type="project" value="UniProtKB-KW"/>
</dbReference>
<gene>
    <name evidence="4" type="ORF">ISN45_Aa02g002620</name>
</gene>
<comment type="caution">
    <text evidence="4">The sequence shown here is derived from an EMBL/GenBank/DDBJ whole genome shotgun (WGS) entry which is preliminary data.</text>
</comment>
<evidence type="ECO:0000313" key="5">
    <source>
        <dbReference type="Proteomes" id="UP000694240"/>
    </source>
</evidence>
<dbReference type="GO" id="GO:0003676">
    <property type="term" value="F:nucleic acid binding"/>
    <property type="evidence" value="ECO:0007669"/>
    <property type="project" value="InterPro"/>
</dbReference>
<dbReference type="InterPro" id="IPR000477">
    <property type="entry name" value="RT_dom"/>
</dbReference>
<feature type="region of interest" description="Disordered" evidence="2">
    <location>
        <begin position="385"/>
        <end position="419"/>
    </location>
</feature>
<dbReference type="Pfam" id="PF14111">
    <property type="entry name" value="DUF4283"/>
    <property type="match status" value="1"/>
</dbReference>
<feature type="region of interest" description="Disordered" evidence="2">
    <location>
        <begin position="185"/>
        <end position="373"/>
    </location>
</feature>
<feature type="domain" description="CCHC-type" evidence="3">
    <location>
        <begin position="170"/>
        <end position="185"/>
    </location>
</feature>
<dbReference type="InterPro" id="IPR025558">
    <property type="entry name" value="DUF4283"/>
</dbReference>
<dbReference type="Pfam" id="PF13456">
    <property type="entry name" value="RVT_3"/>
    <property type="match status" value="1"/>
</dbReference>
<feature type="compositionally biased region" description="Basic and acidic residues" evidence="2">
    <location>
        <begin position="201"/>
        <end position="219"/>
    </location>
</feature>
<feature type="compositionally biased region" description="Low complexity" evidence="2">
    <location>
        <begin position="327"/>
        <end position="337"/>
    </location>
</feature>
<dbReference type="InterPro" id="IPR005135">
    <property type="entry name" value="Endo/exonuclease/phosphatase"/>
</dbReference>
<dbReference type="InterPro" id="IPR044730">
    <property type="entry name" value="RNase_H-like_dom_plant"/>
</dbReference>
<keyword evidence="1" id="KW-0863">Zinc-finger</keyword>
<dbReference type="Pfam" id="PF03372">
    <property type="entry name" value="Exo_endo_phos"/>
    <property type="match status" value="1"/>
</dbReference>
<dbReference type="InterPro" id="IPR001878">
    <property type="entry name" value="Znf_CCHC"/>
</dbReference>
<dbReference type="InterPro" id="IPR026960">
    <property type="entry name" value="RVT-Znf"/>
</dbReference>
<dbReference type="InterPro" id="IPR002156">
    <property type="entry name" value="RNaseH_domain"/>
</dbReference>
<reference evidence="4 5" key="1">
    <citation type="submission" date="2020-12" db="EMBL/GenBank/DDBJ databases">
        <title>Concerted genomic and epigenomic changes stabilize Arabidopsis allopolyploids.</title>
        <authorList>
            <person name="Chen Z."/>
        </authorList>
    </citation>
    <scope>NUCLEOTIDE SEQUENCE [LARGE SCALE GENOMIC DNA]</scope>
    <source>
        <strain evidence="4">Allo738</strain>
        <tissue evidence="4">Leaf</tissue>
    </source>
</reference>
<feature type="compositionally biased region" description="Basic residues" evidence="2">
    <location>
        <begin position="278"/>
        <end position="289"/>
    </location>
</feature>
<dbReference type="Pfam" id="PF00078">
    <property type="entry name" value="RVT_1"/>
    <property type="match status" value="1"/>
</dbReference>
<feature type="region of interest" description="Disordered" evidence="2">
    <location>
        <begin position="451"/>
        <end position="508"/>
    </location>
</feature>
<feature type="compositionally biased region" description="Basic residues" evidence="2">
    <location>
        <begin position="489"/>
        <end position="500"/>
    </location>
</feature>
<feature type="compositionally biased region" description="Polar residues" evidence="2">
    <location>
        <begin position="307"/>
        <end position="318"/>
    </location>
</feature>
<evidence type="ECO:0000259" key="3">
    <source>
        <dbReference type="PROSITE" id="PS50158"/>
    </source>
</evidence>
<feature type="compositionally biased region" description="Basic and acidic residues" evidence="2">
    <location>
        <begin position="248"/>
        <end position="263"/>
    </location>
</feature>
<dbReference type="CDD" id="cd01650">
    <property type="entry name" value="RT_nLTR_like"/>
    <property type="match status" value="1"/>
</dbReference>
<evidence type="ECO:0000256" key="1">
    <source>
        <dbReference type="PROSITE-ProRule" id="PRU00047"/>
    </source>
</evidence>
<dbReference type="Pfam" id="PF14392">
    <property type="entry name" value="zf-CCHC_4"/>
    <property type="match status" value="1"/>
</dbReference>
<dbReference type="PROSITE" id="PS50158">
    <property type="entry name" value="ZF_CCHC"/>
    <property type="match status" value="1"/>
</dbReference>
<dbReference type="Pfam" id="PF13966">
    <property type="entry name" value="zf-RVT"/>
    <property type="match status" value="1"/>
</dbReference>
<dbReference type="GO" id="GO:0004523">
    <property type="term" value="F:RNA-DNA hybrid ribonuclease activity"/>
    <property type="evidence" value="ECO:0007669"/>
    <property type="project" value="InterPro"/>
</dbReference>
<organism evidence="4 5">
    <name type="scientific">Arabidopsis thaliana x Arabidopsis arenosa</name>
    <dbReference type="NCBI Taxonomy" id="1240361"/>
    <lineage>
        <taxon>Eukaryota</taxon>
        <taxon>Viridiplantae</taxon>
        <taxon>Streptophyta</taxon>
        <taxon>Embryophyta</taxon>
        <taxon>Tracheophyta</taxon>
        <taxon>Spermatophyta</taxon>
        <taxon>Magnoliopsida</taxon>
        <taxon>eudicotyledons</taxon>
        <taxon>Gunneridae</taxon>
        <taxon>Pentapetalae</taxon>
        <taxon>rosids</taxon>
        <taxon>malvids</taxon>
        <taxon>Brassicales</taxon>
        <taxon>Brassicaceae</taxon>
        <taxon>Camelineae</taxon>
        <taxon>Arabidopsis</taxon>
    </lineage>
</organism>
<evidence type="ECO:0000256" key="2">
    <source>
        <dbReference type="SAM" id="MobiDB-lite"/>
    </source>
</evidence>
<dbReference type="EMBL" id="JAEFBK010000007">
    <property type="protein sequence ID" value="KAG7584871.1"/>
    <property type="molecule type" value="Genomic_DNA"/>
</dbReference>
<evidence type="ECO:0000313" key="4">
    <source>
        <dbReference type="EMBL" id="KAG7584871.1"/>
    </source>
</evidence>
<keyword evidence="5" id="KW-1185">Reference proteome</keyword>
<keyword evidence="1" id="KW-0862">Zinc</keyword>
<name>A0A8T2BMB5_9BRAS</name>
<accession>A0A8T2BMB5</accession>
<protein>
    <submittedName>
        <fullName evidence="4">Zinc knuckle CX2CX4HX4C</fullName>
    </submittedName>
</protein>
<dbReference type="PANTHER" id="PTHR33116:SF86">
    <property type="entry name" value="REVERSE TRANSCRIPTASE DOMAIN-CONTAINING PROTEIN"/>
    <property type="match status" value="1"/>
</dbReference>